<keyword evidence="4" id="KW-0238">DNA-binding</keyword>
<dbReference type="PANTHER" id="PTHR30537">
    <property type="entry name" value="HTH-TYPE TRANSCRIPTIONAL REGULATOR"/>
    <property type="match status" value="1"/>
</dbReference>
<evidence type="ECO:0000256" key="1">
    <source>
        <dbReference type="ARBA" id="ARBA00003502"/>
    </source>
</evidence>
<dbReference type="InterPro" id="IPR036388">
    <property type="entry name" value="WH-like_DNA-bd_sf"/>
</dbReference>
<dbReference type="NCBIfam" id="NF008352">
    <property type="entry name" value="PRK11139.1"/>
    <property type="match status" value="1"/>
</dbReference>
<dbReference type="Pfam" id="PF00126">
    <property type="entry name" value="HTH_1"/>
    <property type="match status" value="1"/>
</dbReference>
<evidence type="ECO:0000313" key="7">
    <source>
        <dbReference type="EMBL" id="SDD78867.1"/>
    </source>
</evidence>
<gene>
    <name evidence="7" type="ORF">SAMN05216337_101575</name>
</gene>
<dbReference type="InterPro" id="IPR000847">
    <property type="entry name" value="LysR_HTH_N"/>
</dbReference>
<dbReference type="SUPFAM" id="SSF46785">
    <property type="entry name" value="Winged helix' DNA-binding domain"/>
    <property type="match status" value="1"/>
</dbReference>
<keyword evidence="5" id="KW-0804">Transcription</keyword>
<dbReference type="RefSeq" id="WP_091880873.1">
    <property type="nucleotide sequence ID" value="NZ_FMZW01000015.1"/>
</dbReference>
<dbReference type="PRINTS" id="PR00039">
    <property type="entry name" value="HTHLYSR"/>
</dbReference>
<feature type="domain" description="HTH lysR-type" evidence="6">
    <location>
        <begin position="5"/>
        <end position="62"/>
    </location>
</feature>
<evidence type="ECO:0000256" key="2">
    <source>
        <dbReference type="ARBA" id="ARBA00009437"/>
    </source>
</evidence>
<accession>A0A1G6XND0</accession>
<dbReference type="InterPro" id="IPR005119">
    <property type="entry name" value="LysR_subst-bd"/>
</dbReference>
<protein>
    <submittedName>
        <fullName evidence="7">LysR family transcriptional regulator, glycine cleavage system transcriptional activator</fullName>
    </submittedName>
</protein>
<dbReference type="FunFam" id="1.10.10.10:FF:000038">
    <property type="entry name" value="Glycine cleavage system transcriptional activator"/>
    <property type="match status" value="1"/>
</dbReference>
<dbReference type="PROSITE" id="PS50931">
    <property type="entry name" value="HTH_LYSR"/>
    <property type="match status" value="1"/>
</dbReference>
<evidence type="ECO:0000256" key="5">
    <source>
        <dbReference type="ARBA" id="ARBA00023163"/>
    </source>
</evidence>
<proteinExistence type="inferred from homology"/>
<organism evidence="7 8">
    <name type="scientific">Bradyrhizobium brasilense</name>
    <dbReference type="NCBI Taxonomy" id="1419277"/>
    <lineage>
        <taxon>Bacteria</taxon>
        <taxon>Pseudomonadati</taxon>
        <taxon>Pseudomonadota</taxon>
        <taxon>Alphaproteobacteria</taxon>
        <taxon>Hyphomicrobiales</taxon>
        <taxon>Nitrobacteraceae</taxon>
        <taxon>Bradyrhizobium</taxon>
    </lineage>
</organism>
<dbReference type="InterPro" id="IPR058163">
    <property type="entry name" value="LysR-type_TF_proteobact-type"/>
</dbReference>
<dbReference type="Gene3D" id="3.40.190.10">
    <property type="entry name" value="Periplasmic binding protein-like II"/>
    <property type="match status" value="2"/>
</dbReference>
<comment type="function">
    <text evidence="1">NodD regulates the expression of the nodABCFE genes which encode other nodulation proteins. NodD is also a negative regulator of its own expression. Binds flavonoids as inducers.</text>
</comment>
<evidence type="ECO:0000256" key="3">
    <source>
        <dbReference type="ARBA" id="ARBA00023015"/>
    </source>
</evidence>
<name>A0A1G6XND0_9BRAD</name>
<dbReference type="AlphaFoldDB" id="A0A1G6XND0"/>
<dbReference type="GO" id="GO:0006351">
    <property type="term" value="P:DNA-templated transcription"/>
    <property type="evidence" value="ECO:0007669"/>
    <property type="project" value="TreeGrafter"/>
</dbReference>
<dbReference type="EMBL" id="FMZW01000015">
    <property type="protein sequence ID" value="SDD78867.1"/>
    <property type="molecule type" value="Genomic_DNA"/>
</dbReference>
<dbReference type="Gene3D" id="1.10.10.10">
    <property type="entry name" value="Winged helix-like DNA-binding domain superfamily/Winged helix DNA-binding domain"/>
    <property type="match status" value="1"/>
</dbReference>
<dbReference type="CDD" id="cd08432">
    <property type="entry name" value="PBP2_GcdR_TrpI_HvrB_AmpR_like"/>
    <property type="match status" value="1"/>
</dbReference>
<dbReference type="PANTHER" id="PTHR30537:SF58">
    <property type="entry name" value="HTH-TYPE TRANSCRIPTIONAL REGULATOR PERR"/>
    <property type="match status" value="1"/>
</dbReference>
<reference evidence="7 8" key="1">
    <citation type="submission" date="2016-10" db="EMBL/GenBank/DDBJ databases">
        <authorList>
            <person name="de Groot N.N."/>
        </authorList>
    </citation>
    <scope>NUCLEOTIDE SEQUENCE [LARGE SCALE GENOMIC DNA]</scope>
    <source>
        <strain evidence="7 8">R5</strain>
    </source>
</reference>
<dbReference type="Proteomes" id="UP000199245">
    <property type="component" value="Unassembled WGS sequence"/>
</dbReference>
<dbReference type="Pfam" id="PF03466">
    <property type="entry name" value="LysR_substrate"/>
    <property type="match status" value="1"/>
</dbReference>
<evidence type="ECO:0000259" key="6">
    <source>
        <dbReference type="PROSITE" id="PS50931"/>
    </source>
</evidence>
<dbReference type="GO" id="GO:0003700">
    <property type="term" value="F:DNA-binding transcription factor activity"/>
    <property type="evidence" value="ECO:0007669"/>
    <property type="project" value="InterPro"/>
</dbReference>
<dbReference type="InterPro" id="IPR036390">
    <property type="entry name" value="WH_DNA-bd_sf"/>
</dbReference>
<dbReference type="SUPFAM" id="SSF53850">
    <property type="entry name" value="Periplasmic binding protein-like II"/>
    <property type="match status" value="1"/>
</dbReference>
<comment type="similarity">
    <text evidence="2">Belongs to the LysR transcriptional regulatory family.</text>
</comment>
<evidence type="ECO:0000256" key="4">
    <source>
        <dbReference type="ARBA" id="ARBA00023125"/>
    </source>
</evidence>
<dbReference type="GO" id="GO:0043565">
    <property type="term" value="F:sequence-specific DNA binding"/>
    <property type="evidence" value="ECO:0007669"/>
    <property type="project" value="TreeGrafter"/>
</dbReference>
<sequence length="297" mass="33158">MTHLLHLRAIQIFEAAARLGSFLRAADELRVTPSAVSHQIRSLETTLGVQLFHRINRAVMLTDVGRKYADEVSEALGRIEAASQTVARKGKSDILTIHSVPSFASQWLMPRLSRFGALNPEIDLRLNASGDAADLGGDAVDIDIRYGTFVPAAYLGVDSFPLETIVVLCSPKLMKGASRIRTPADIKKHVLIHSEVNLYRWKHWAEDAKLELDLERGPRFDRSFMAISTAVDGLGVCLESRLLVQRELESGRLVMPFGPNGARMLCHSLVYRRSRTNVPKIATFRKWMSQALRETET</sequence>
<keyword evidence="3" id="KW-0805">Transcription regulation</keyword>
<dbReference type="FunFam" id="3.40.190.10:FF:000017">
    <property type="entry name" value="Glycine cleavage system transcriptional activator"/>
    <property type="match status" value="1"/>
</dbReference>
<evidence type="ECO:0000313" key="8">
    <source>
        <dbReference type="Proteomes" id="UP000199245"/>
    </source>
</evidence>